<dbReference type="InterPro" id="IPR017896">
    <property type="entry name" value="4Fe4S_Fe-S-bd"/>
</dbReference>
<dbReference type="Gene3D" id="3.30.70.20">
    <property type="match status" value="1"/>
</dbReference>
<dbReference type="KEGG" id="mif:Metin_1120"/>
<proteinExistence type="predicted"/>
<name>D5VT71_METIM</name>
<dbReference type="PANTHER" id="PTHR43122:SF1">
    <property type="entry name" value="IRON-SULFUR-BINDING PROTEIN"/>
    <property type="match status" value="1"/>
</dbReference>
<dbReference type="Proteomes" id="UP000002061">
    <property type="component" value="Chromosome"/>
</dbReference>
<gene>
    <name evidence="2" type="ordered locus">Metin_1120</name>
</gene>
<dbReference type="SUPFAM" id="SSF54862">
    <property type="entry name" value="4Fe-4S ferredoxins"/>
    <property type="match status" value="1"/>
</dbReference>
<organism evidence="2 3">
    <name type="scientific">Methanocaldococcus infernus (strain DSM 11812 / JCM 15783 / ME)</name>
    <dbReference type="NCBI Taxonomy" id="573063"/>
    <lineage>
        <taxon>Archaea</taxon>
        <taxon>Methanobacteriati</taxon>
        <taxon>Methanobacteriota</taxon>
        <taxon>Methanomada group</taxon>
        <taxon>Methanococci</taxon>
        <taxon>Methanococcales</taxon>
        <taxon>Methanocaldococcaceae</taxon>
        <taxon>Methanocaldococcus</taxon>
    </lineage>
</organism>
<dbReference type="InterPro" id="IPR017900">
    <property type="entry name" value="4Fe4S_Fe_S_CS"/>
</dbReference>
<feature type="domain" description="4Fe-4S ferredoxin-type" evidence="1">
    <location>
        <begin position="3"/>
        <end position="32"/>
    </location>
</feature>
<keyword evidence="3" id="KW-1185">Reference proteome</keyword>
<dbReference type="Pfam" id="PF12838">
    <property type="entry name" value="Fer4_7"/>
    <property type="match status" value="1"/>
</dbReference>
<evidence type="ECO:0000259" key="1">
    <source>
        <dbReference type="PROSITE" id="PS51379"/>
    </source>
</evidence>
<dbReference type="RefSeq" id="WP_013100519.1">
    <property type="nucleotide sequence ID" value="NC_014122.1"/>
</dbReference>
<dbReference type="PANTHER" id="PTHR43122">
    <property type="entry name" value="FERREDOXIN SUBUNIT OF PYRUVATE:FLAVODOXIN OXIDOREDUCTASE-RELATED"/>
    <property type="match status" value="1"/>
</dbReference>
<protein>
    <submittedName>
        <fullName evidence="2">4Fe-4S ferredoxin iron-sulfur binding domain protein</fullName>
    </submittedName>
</protein>
<reference evidence="2" key="1">
    <citation type="submission" date="2010-04" db="EMBL/GenBank/DDBJ databases">
        <title>Complete sequence of Methanocaldococcus infernus ME.</title>
        <authorList>
            <consortium name="US DOE Joint Genome Institute"/>
            <person name="Lucas S."/>
            <person name="Copeland A."/>
            <person name="Lapidus A."/>
            <person name="Cheng J.-F."/>
            <person name="Bruce D."/>
            <person name="Goodwin L."/>
            <person name="Pitluck S."/>
            <person name="Munk A.C."/>
            <person name="Detter J.C."/>
            <person name="Han C."/>
            <person name="Tapia R."/>
            <person name="Land M."/>
            <person name="Hauser L."/>
            <person name="Kyrpides N."/>
            <person name="Mikhailova N."/>
            <person name="Sieprawska-Lupa M."/>
            <person name="Whitman W.B."/>
            <person name="Woyke T."/>
        </authorList>
    </citation>
    <scope>NUCLEOTIDE SEQUENCE [LARGE SCALE GENOMIC DNA]</scope>
    <source>
        <strain evidence="2">ME</strain>
    </source>
</reference>
<evidence type="ECO:0000313" key="2">
    <source>
        <dbReference type="EMBL" id="ADG13774.1"/>
    </source>
</evidence>
<dbReference type="eggNOG" id="arCOG02587">
    <property type="taxonomic scope" value="Archaea"/>
</dbReference>
<dbReference type="AlphaFoldDB" id="D5VT71"/>
<dbReference type="GO" id="GO:0016491">
    <property type="term" value="F:oxidoreductase activity"/>
    <property type="evidence" value="ECO:0007669"/>
    <property type="project" value="UniProtKB-ARBA"/>
</dbReference>
<evidence type="ECO:0000313" key="3">
    <source>
        <dbReference type="Proteomes" id="UP000002061"/>
    </source>
</evidence>
<dbReference type="PROSITE" id="PS00198">
    <property type="entry name" value="4FE4S_FER_1"/>
    <property type="match status" value="2"/>
</dbReference>
<feature type="domain" description="4Fe-4S ferredoxin-type" evidence="1">
    <location>
        <begin position="36"/>
        <end position="65"/>
    </location>
</feature>
<dbReference type="GeneID" id="9132137"/>
<dbReference type="STRING" id="573063.Metin_1120"/>
<dbReference type="EMBL" id="CP002009">
    <property type="protein sequence ID" value="ADG13774.1"/>
    <property type="molecule type" value="Genomic_DNA"/>
</dbReference>
<dbReference type="PROSITE" id="PS51379">
    <property type="entry name" value="4FE4S_FER_2"/>
    <property type="match status" value="2"/>
</dbReference>
<accession>D5VT71</accession>
<sequence>MAVEIIVNKNKCVGCGICLEACPKGPKIWKKDKDGKYIAYNTEDCHNCKICAGRCPKNAILVRRL</sequence>
<dbReference type="HOGENOM" id="CLU_139698_5_5_2"/>
<dbReference type="OrthoDB" id="5583at2157"/>